<dbReference type="EMBL" id="MGEK01000040">
    <property type="protein sequence ID" value="OGL80041.1"/>
    <property type="molecule type" value="Genomic_DNA"/>
</dbReference>
<dbReference type="Proteomes" id="UP000176846">
    <property type="component" value="Unassembled WGS sequence"/>
</dbReference>
<proteinExistence type="predicted"/>
<dbReference type="AlphaFoldDB" id="A0A1F7UP38"/>
<accession>A0A1F7UP38</accession>
<gene>
    <name evidence="1" type="ORF">A2936_00500</name>
</gene>
<reference evidence="1 2" key="1">
    <citation type="journal article" date="2016" name="Nat. Commun.">
        <title>Thousands of microbial genomes shed light on interconnected biogeochemical processes in an aquifer system.</title>
        <authorList>
            <person name="Anantharaman K."/>
            <person name="Brown C.T."/>
            <person name="Hug L.A."/>
            <person name="Sharon I."/>
            <person name="Castelle C.J."/>
            <person name="Probst A.J."/>
            <person name="Thomas B.C."/>
            <person name="Singh A."/>
            <person name="Wilkins M.J."/>
            <person name="Karaoz U."/>
            <person name="Brodie E.L."/>
            <person name="Williams K.H."/>
            <person name="Hubbard S.S."/>
            <person name="Banfield J.F."/>
        </authorList>
    </citation>
    <scope>NUCLEOTIDE SEQUENCE [LARGE SCALE GENOMIC DNA]</scope>
</reference>
<name>A0A1F7UP38_9BACT</name>
<comment type="caution">
    <text evidence="1">The sequence shown here is derived from an EMBL/GenBank/DDBJ whole genome shotgun (WGS) entry which is preliminary data.</text>
</comment>
<organism evidence="1 2">
    <name type="scientific">Candidatus Uhrbacteria bacterium RIFCSPLOWO2_01_FULL_47_25</name>
    <dbReference type="NCBI Taxonomy" id="1802402"/>
    <lineage>
        <taxon>Bacteria</taxon>
        <taxon>Candidatus Uhriibacteriota</taxon>
    </lineage>
</organism>
<sequence length="76" mass="9000">MATATRTKISTTARLNRLEQEVNLLRSFVIGLTSRDPEGEYNPEFVRRYQRVRKSKPIYRFTDAKSFLKQIRQNHA</sequence>
<evidence type="ECO:0000313" key="2">
    <source>
        <dbReference type="Proteomes" id="UP000176846"/>
    </source>
</evidence>
<protein>
    <submittedName>
        <fullName evidence="1">Uncharacterized protein</fullName>
    </submittedName>
</protein>
<evidence type="ECO:0000313" key="1">
    <source>
        <dbReference type="EMBL" id="OGL80041.1"/>
    </source>
</evidence>